<feature type="transmembrane region" description="Helical" evidence="17">
    <location>
        <begin position="225"/>
        <end position="242"/>
    </location>
</feature>
<evidence type="ECO:0000256" key="9">
    <source>
        <dbReference type="ARBA" id="ARBA00022741"/>
    </source>
</evidence>
<evidence type="ECO:0000313" key="19">
    <source>
        <dbReference type="EMBL" id="KAF7418467.1"/>
    </source>
</evidence>
<feature type="transmembrane region" description="Helical" evidence="17">
    <location>
        <begin position="500"/>
        <end position="520"/>
    </location>
</feature>
<dbReference type="SUPFAM" id="SSF55307">
    <property type="entry name" value="Tubulin C-terminal domain-like"/>
    <property type="match status" value="1"/>
</dbReference>
<evidence type="ECO:0000256" key="14">
    <source>
        <dbReference type="ARBA" id="ARBA00023212"/>
    </source>
</evidence>
<feature type="transmembrane region" description="Helical" evidence="17">
    <location>
        <begin position="336"/>
        <end position="354"/>
    </location>
</feature>
<dbReference type="GO" id="GO:0016020">
    <property type="term" value="C:membrane"/>
    <property type="evidence" value="ECO:0007669"/>
    <property type="project" value="UniProtKB-SubCell"/>
</dbReference>
<dbReference type="PANTHER" id="PTHR11588">
    <property type="entry name" value="TUBULIN"/>
    <property type="match status" value="1"/>
</dbReference>
<keyword evidence="13 17" id="KW-0472">Membrane</keyword>
<dbReference type="CDD" id="cd02187">
    <property type="entry name" value="beta_tubulin"/>
    <property type="match status" value="1"/>
</dbReference>
<dbReference type="Gene3D" id="3.30.1330.20">
    <property type="entry name" value="Tubulin/FtsZ, C-terminal domain"/>
    <property type="match status" value="1"/>
</dbReference>
<comment type="caution">
    <text evidence="19">The sequence shown here is derived from an EMBL/GenBank/DDBJ whole genome shotgun (WGS) entry which is preliminary data.</text>
</comment>
<comment type="similarity">
    <text evidence="4">Belongs to the tubulin family.</text>
</comment>
<dbReference type="InterPro" id="IPR000217">
    <property type="entry name" value="Tubulin"/>
</dbReference>
<dbReference type="FunFam" id="3.30.1330.20:FF:000002">
    <property type="entry name" value="Tubulin beta chain"/>
    <property type="match status" value="1"/>
</dbReference>
<evidence type="ECO:0000256" key="15">
    <source>
        <dbReference type="ARBA" id="ARBA00034296"/>
    </source>
</evidence>
<feature type="region of interest" description="Disordered" evidence="16">
    <location>
        <begin position="151"/>
        <end position="184"/>
    </location>
</feature>
<dbReference type="AlphaFoldDB" id="A0A834NV15"/>
<evidence type="ECO:0000256" key="16">
    <source>
        <dbReference type="SAM" id="MobiDB-lite"/>
    </source>
</evidence>
<evidence type="ECO:0000256" key="4">
    <source>
        <dbReference type="ARBA" id="ARBA00009636"/>
    </source>
</evidence>
<dbReference type="Gene3D" id="1.20.1250.20">
    <property type="entry name" value="MFS general substrate transporter like domains"/>
    <property type="match status" value="1"/>
</dbReference>
<dbReference type="GO" id="GO:0005874">
    <property type="term" value="C:microtubule"/>
    <property type="evidence" value="ECO:0007669"/>
    <property type="project" value="UniProtKB-KW"/>
</dbReference>
<keyword evidence="10" id="KW-0460">Magnesium</keyword>
<dbReference type="FunFam" id="1.10.287.600:FF:000006">
    <property type="entry name" value="Tubulin beta chain"/>
    <property type="match status" value="1"/>
</dbReference>
<gene>
    <name evidence="19" type="ORF">HZH68_001120</name>
</gene>
<feature type="transmembrane region" description="Helical" evidence="17">
    <location>
        <begin position="24"/>
        <end position="48"/>
    </location>
</feature>
<keyword evidence="5" id="KW-0963">Cytoplasm</keyword>
<feature type="transmembrane region" description="Helical" evidence="17">
    <location>
        <begin position="562"/>
        <end position="583"/>
    </location>
</feature>
<dbReference type="InterPro" id="IPR002453">
    <property type="entry name" value="Beta_tubulin"/>
</dbReference>
<dbReference type="InterPro" id="IPR008280">
    <property type="entry name" value="Tub_FtsZ_C"/>
</dbReference>
<dbReference type="PRINTS" id="PR01163">
    <property type="entry name" value="BETATUBULIN"/>
</dbReference>
<dbReference type="Pfam" id="PF03953">
    <property type="entry name" value="Tubulin_C"/>
    <property type="match status" value="1"/>
</dbReference>
<feature type="domain" description="Major facilitator superfamily (MFS) profile" evidence="18">
    <location>
        <begin position="138"/>
        <end position="614"/>
    </location>
</feature>
<comment type="cofactor">
    <cofactor evidence="1">
        <name>Mg(2+)</name>
        <dbReference type="ChEBI" id="CHEBI:18420"/>
    </cofactor>
</comment>
<keyword evidence="7" id="KW-0493">Microtubule</keyword>
<organism evidence="19 20">
    <name type="scientific">Vespula germanica</name>
    <name type="common">German yellow jacket</name>
    <name type="synonym">Paravespula germanica</name>
    <dbReference type="NCBI Taxonomy" id="30212"/>
    <lineage>
        <taxon>Eukaryota</taxon>
        <taxon>Metazoa</taxon>
        <taxon>Ecdysozoa</taxon>
        <taxon>Arthropoda</taxon>
        <taxon>Hexapoda</taxon>
        <taxon>Insecta</taxon>
        <taxon>Pterygota</taxon>
        <taxon>Neoptera</taxon>
        <taxon>Endopterygota</taxon>
        <taxon>Hymenoptera</taxon>
        <taxon>Apocrita</taxon>
        <taxon>Aculeata</taxon>
        <taxon>Vespoidea</taxon>
        <taxon>Vespidae</taxon>
        <taxon>Vespinae</taxon>
        <taxon>Vespula</taxon>
    </lineage>
</organism>
<dbReference type="Pfam" id="PF00091">
    <property type="entry name" value="Tubulin"/>
    <property type="match status" value="1"/>
</dbReference>
<keyword evidence="12" id="KW-0342">GTP-binding</keyword>
<keyword evidence="11 17" id="KW-1133">Transmembrane helix</keyword>
<keyword evidence="8" id="KW-0479">Metal-binding</keyword>
<feature type="transmembrane region" description="Helical" evidence="17">
    <location>
        <begin position="273"/>
        <end position="295"/>
    </location>
</feature>
<dbReference type="SUPFAM" id="SSF103473">
    <property type="entry name" value="MFS general substrate transporter"/>
    <property type="match status" value="1"/>
</dbReference>
<dbReference type="InterPro" id="IPR003008">
    <property type="entry name" value="Tubulin_FtsZ_GTPase"/>
</dbReference>
<evidence type="ECO:0000256" key="7">
    <source>
        <dbReference type="ARBA" id="ARBA00022701"/>
    </source>
</evidence>
<feature type="transmembrane region" description="Helical" evidence="17">
    <location>
        <begin position="307"/>
        <end position="330"/>
    </location>
</feature>
<evidence type="ECO:0000256" key="10">
    <source>
        <dbReference type="ARBA" id="ARBA00022842"/>
    </source>
</evidence>
<comment type="subcellular location">
    <subcellularLocation>
        <location evidence="3">Cytoplasm</location>
        <location evidence="3">Cytoskeleton</location>
    </subcellularLocation>
    <subcellularLocation>
        <location evidence="2">Membrane</location>
        <topology evidence="2">Multi-pass membrane protein</topology>
    </subcellularLocation>
</comment>
<dbReference type="InterPro" id="IPR036525">
    <property type="entry name" value="Tubulin/FtsZ_GTPase_sf"/>
</dbReference>
<evidence type="ECO:0000256" key="3">
    <source>
        <dbReference type="ARBA" id="ARBA00004245"/>
    </source>
</evidence>
<dbReference type="SMART" id="SM00865">
    <property type="entry name" value="Tubulin_C"/>
    <property type="match status" value="1"/>
</dbReference>
<evidence type="ECO:0000256" key="8">
    <source>
        <dbReference type="ARBA" id="ARBA00022723"/>
    </source>
</evidence>
<dbReference type="GO" id="GO:0003924">
    <property type="term" value="F:GTPase activity"/>
    <property type="evidence" value="ECO:0007669"/>
    <property type="project" value="InterPro"/>
</dbReference>
<keyword evidence="9" id="KW-0547">Nucleotide-binding</keyword>
<dbReference type="InterPro" id="IPR018316">
    <property type="entry name" value="Tubulin/FtsZ_2-layer-sand-dom"/>
</dbReference>
<feature type="transmembrane region" description="Helical" evidence="17">
    <location>
        <begin position="249"/>
        <end position="267"/>
    </location>
</feature>
<evidence type="ECO:0000256" key="12">
    <source>
        <dbReference type="ARBA" id="ARBA00023134"/>
    </source>
</evidence>
<dbReference type="PROSITE" id="PS50850">
    <property type="entry name" value="MFS"/>
    <property type="match status" value="1"/>
</dbReference>
<evidence type="ECO:0000313" key="20">
    <source>
        <dbReference type="Proteomes" id="UP000617340"/>
    </source>
</evidence>
<dbReference type="SUPFAM" id="SSF52490">
    <property type="entry name" value="Tubulin nucleotide-binding domain-like"/>
    <property type="match status" value="1"/>
</dbReference>
<feature type="transmembrane region" description="Helical" evidence="17">
    <location>
        <begin position="526"/>
        <end position="550"/>
    </location>
</feature>
<dbReference type="SMART" id="SM00864">
    <property type="entry name" value="Tubulin"/>
    <property type="match status" value="1"/>
</dbReference>
<evidence type="ECO:0000256" key="11">
    <source>
        <dbReference type="ARBA" id="ARBA00022989"/>
    </source>
</evidence>
<evidence type="ECO:0000259" key="18">
    <source>
        <dbReference type="PROSITE" id="PS50850"/>
    </source>
</evidence>
<feature type="transmembrane region" description="Helical" evidence="17">
    <location>
        <begin position="472"/>
        <end position="493"/>
    </location>
</feature>
<evidence type="ECO:0000256" key="5">
    <source>
        <dbReference type="ARBA" id="ARBA00022490"/>
    </source>
</evidence>
<dbReference type="EMBL" id="JACSDZ010000001">
    <property type="protein sequence ID" value="KAF7418467.1"/>
    <property type="molecule type" value="Genomic_DNA"/>
</dbReference>
<evidence type="ECO:0000256" key="1">
    <source>
        <dbReference type="ARBA" id="ARBA00001946"/>
    </source>
</evidence>
<accession>A0A834NV15</accession>
<dbReference type="InterPro" id="IPR020846">
    <property type="entry name" value="MFS_dom"/>
</dbReference>
<dbReference type="PRINTS" id="PR01161">
    <property type="entry name" value="TUBULIN"/>
</dbReference>
<feature type="compositionally biased region" description="Acidic residues" evidence="16">
    <location>
        <begin position="1070"/>
        <end position="1086"/>
    </location>
</feature>
<evidence type="ECO:0000256" key="17">
    <source>
        <dbReference type="SAM" id="Phobius"/>
    </source>
</evidence>
<keyword evidence="20" id="KW-1185">Reference proteome</keyword>
<dbReference type="GO" id="GO:0007017">
    <property type="term" value="P:microtubule-based process"/>
    <property type="evidence" value="ECO:0007669"/>
    <property type="project" value="InterPro"/>
</dbReference>
<dbReference type="Gene3D" id="1.10.287.600">
    <property type="entry name" value="Helix hairpin bin"/>
    <property type="match status" value="1"/>
</dbReference>
<dbReference type="GO" id="GO:0046872">
    <property type="term" value="F:metal ion binding"/>
    <property type="evidence" value="ECO:0007669"/>
    <property type="project" value="UniProtKB-KW"/>
</dbReference>
<keyword evidence="6 17" id="KW-0812">Transmembrane</keyword>
<dbReference type="InterPro" id="IPR023123">
    <property type="entry name" value="Tubulin_C"/>
</dbReference>
<keyword evidence="14" id="KW-0206">Cytoskeleton</keyword>
<dbReference type="Pfam" id="PF00083">
    <property type="entry name" value="Sugar_tr"/>
    <property type="match status" value="1"/>
</dbReference>
<dbReference type="PROSITE" id="PS00227">
    <property type="entry name" value="TUBULIN"/>
    <property type="match status" value="1"/>
</dbReference>
<dbReference type="InterPro" id="IPR005828">
    <property type="entry name" value="MFS_sugar_transport-like"/>
</dbReference>
<reference evidence="19" key="1">
    <citation type="journal article" date="2020" name="G3 (Bethesda)">
        <title>High-Quality Assemblies for Three Invasive Social Wasps from the &lt;i&gt;Vespula&lt;/i&gt; Genus.</title>
        <authorList>
            <person name="Harrop T.W.R."/>
            <person name="Guhlin J."/>
            <person name="McLaughlin G.M."/>
            <person name="Permina E."/>
            <person name="Stockwell P."/>
            <person name="Gilligan J."/>
            <person name="Le Lec M.F."/>
            <person name="Gruber M.A.M."/>
            <person name="Quinn O."/>
            <person name="Lovegrove M."/>
            <person name="Duncan E.J."/>
            <person name="Remnant E.J."/>
            <person name="Van Eeckhoven J."/>
            <person name="Graham B."/>
            <person name="Knapp R.A."/>
            <person name="Langford K.W."/>
            <person name="Kronenberg Z."/>
            <person name="Press M.O."/>
            <person name="Eacker S.M."/>
            <person name="Wilson-Rankin E.E."/>
            <person name="Purcell J."/>
            <person name="Lester P.J."/>
            <person name="Dearden P.K."/>
        </authorList>
    </citation>
    <scope>NUCLEOTIDE SEQUENCE</scope>
    <source>
        <strain evidence="19">Linc-1</strain>
    </source>
</reference>
<proteinExistence type="inferred from homology"/>
<dbReference type="GO" id="GO:0005525">
    <property type="term" value="F:GTP binding"/>
    <property type="evidence" value="ECO:0007669"/>
    <property type="project" value="UniProtKB-KW"/>
</dbReference>
<dbReference type="GO" id="GO:0022857">
    <property type="term" value="F:transmembrane transporter activity"/>
    <property type="evidence" value="ECO:0007669"/>
    <property type="project" value="InterPro"/>
</dbReference>
<protein>
    <recommendedName>
        <fullName evidence="18">Major facilitator superfamily (MFS) profile domain-containing protein</fullName>
    </recommendedName>
</protein>
<feature type="region of interest" description="Disordered" evidence="16">
    <location>
        <begin position="1067"/>
        <end position="1086"/>
    </location>
</feature>
<name>A0A834NV15_VESGE</name>
<dbReference type="GO" id="GO:0005200">
    <property type="term" value="F:structural constituent of cytoskeleton"/>
    <property type="evidence" value="ECO:0007669"/>
    <property type="project" value="InterPro"/>
</dbReference>
<feature type="compositionally biased region" description="Low complexity" evidence="16">
    <location>
        <begin position="158"/>
        <end position="173"/>
    </location>
</feature>
<evidence type="ECO:0000256" key="6">
    <source>
        <dbReference type="ARBA" id="ARBA00022692"/>
    </source>
</evidence>
<dbReference type="FunFam" id="3.40.50.1440:FF:000003">
    <property type="entry name" value="Tubulin beta chain"/>
    <property type="match status" value="1"/>
</dbReference>
<dbReference type="InterPro" id="IPR037103">
    <property type="entry name" value="Tubulin/FtsZ-like_C"/>
</dbReference>
<sequence>MSSIDFDEVLLHVGEKGRYQNIMYYLLCIPATLPAAFLAFSQVVAIFICTAASDVAYFQRASSIGRMQPRDIIVSFNKLSRVFVSASPEHWCKIPELENLTGLMTLEEKKALSLPYSMKSDGRRVYSKCQMYDVNYTEIIESWLQRGISQNSSNTMDSHSTTSPSSTSSFHPTNRLPPPPVSDPHWPVNKCQHGWIYDNKDYDSTLVTELDLVCDNSWWPSTSTTFFYVGSLFGNVVFGWIADKWGRRTAIFAILFLEVIFSIATSFSPNYVIYTALRTVNGLFFPAIYQIPFILALELMGPRYRTFAGMVICMFFASAMCLLALLGYLLRHWYTLSLATSVPFVLLFSYYWIIPESPRWLLSKNRIDEAEVIVQHMAKVNGRTVPSNFLRQMEVEIMKRQGISCNGKNTGNVVLDIEGEDRSPPPSATPMDLIRNPNIRKKFFILAFDWVANAVVYNGLSYNTTNLGVSDYLAFFIGGIVEIPSYVITWYAMDRLGRRWVLCLTMLLGGVACVSCMFVPEVDAVWVTVCLAMIGKFGIAASFAVFYVFVGELLPTVLRSQAMGIASFIAGIGLLTFPYIVHLANYSRVLPLIIMGSLSVAGALTSVFLPETLNIHLPQTIEEGELFGADFKLWSCPIIPKMREIVHIQAGQCGNQIGAKFWEVISDEHGIDNTGTYHGDSDLQLERINVYYNEASGPKYVPRGILVDLEPGTMDSVRSGPFGQIFRPDNFVFGQSGAGNNWAKGHYTEGAELVDSVLDVVRKEAESCDCLQGFQLTHSLGGGTGSGMGTLLISKIREEYPDRIMTTFSVVPSPKVSDTVVEPYNATLSVHQLVENTDQAYCIDNEALYDICFRTLKLTTPTYGDLNHLVSATMSGVTTCLRFPGQLNADLRKLAVNMVPFPRLHFFMPGFAPLTSRSNQQYRALTVPELTQQMFDSKNMMAACDPRHGRYLTVAAVFRGRMSMKEVDEQMLNIQNKNSSYFVEWIPNNVKTAVCDIPPRGLKMSATFIGNSTAIQELFKRISEQFTAMFRRKAFLHWYTGEGMDEMEFTEAESNMNDLVSEYQQYQEATAEDEGEYDEEEEIEDK</sequence>
<dbReference type="CDD" id="cd17317">
    <property type="entry name" value="MFS_SLC22"/>
    <property type="match status" value="1"/>
</dbReference>
<feature type="transmembrane region" description="Helical" evidence="17">
    <location>
        <begin position="443"/>
        <end position="460"/>
    </location>
</feature>
<dbReference type="Gene3D" id="3.40.50.1440">
    <property type="entry name" value="Tubulin/FtsZ, GTPase domain"/>
    <property type="match status" value="1"/>
</dbReference>
<evidence type="ECO:0000256" key="13">
    <source>
        <dbReference type="ARBA" id="ARBA00023136"/>
    </source>
</evidence>
<evidence type="ECO:0000256" key="2">
    <source>
        <dbReference type="ARBA" id="ARBA00004141"/>
    </source>
</evidence>
<dbReference type="InterPro" id="IPR017975">
    <property type="entry name" value="Tubulin_CS"/>
</dbReference>
<dbReference type="InterPro" id="IPR036259">
    <property type="entry name" value="MFS_trans_sf"/>
</dbReference>
<comment type="function">
    <text evidence="15">Tubulin is the major constituent of microtubules, a cylinder consisting of laterally associated linear protofilaments composed of alpha- and beta-tubulin heterodimers. Microtubules grow by the addition of GTP-tubulin dimers to the microtubule end, where a stabilizing cap forms. Below the cap, tubulin dimers are in GDP-bound state, owing to GTPase activity of alpha-tubulin.</text>
</comment>
<dbReference type="Proteomes" id="UP000617340">
    <property type="component" value="Unassembled WGS sequence"/>
</dbReference>